<reference evidence="1 2" key="1">
    <citation type="submission" date="2018-12" db="EMBL/GenBank/DDBJ databases">
        <title>Rubrispira sanarue gen. nov., sp., nov., a member of the order Silvanigrellales, isolated from a brackish lake in Hamamatsu Japan.</title>
        <authorList>
            <person name="Maejima Y."/>
            <person name="Iino T."/>
            <person name="Muraguchi Y."/>
            <person name="Fukuda K."/>
            <person name="Nojiri H."/>
            <person name="Ohkuma M."/>
            <person name="Moriuchi R."/>
            <person name="Dohra H."/>
            <person name="Kimbara K."/>
            <person name="Shintani M."/>
        </authorList>
    </citation>
    <scope>NUCLEOTIDE SEQUENCE [LARGE SCALE GENOMIC DNA]</scope>
    <source>
        <strain evidence="1 2">RF1110005</strain>
    </source>
</reference>
<sequence>MLIPSYKITKEKEINEILAEDKIYTKEKEEFYTENISLTLEKFNSYYKPLVNSTSAFLTCLSYFSIVKTPQKINNKEVFKHILDIFHNYNNKAYLAQKINPSQPYNSKQNWQDFIGNEKLSNLLYYTEYNSLKQSIEGYFKPIDEKAKLSEGEHYFKKEISSKGEHFVRIYQNEFNLHKEKYKLIPGLYDKEKIIRTLRELNTDLTRESNKKNVSDRLDYYCTLNDMQIYKLFVSPIVGFHGIIFGILLPPISGGTFAATVGTTGIGTGIGAAKNHFSHFVKRIYNVGIRQNSFRKLDSHKFEKRLNDSVNNNDIKKMGSIIAELKKVNLKVGNFNFFFSNAFKYYCELKKETDKYSKDLFIEEKKYQNVIPNLQKLYYKTLCYFRKKELLEETLRLQVSSLKALNINSAFLIRNNEKVKSFIKNNLDIDEKLQREFIKKSITKICGKNAKNISIIEDVILLSLRTESIDEEFIKNNSITASLKKDLNEQVEDVLGNFGSLNEGIKFGVRTAGKITPTDSLFAQISGNLNNVDLGVWLTTSALEGILYLSESNKANAKYQTITKWVSNFAGALYFSRIGMSSIYYVIAKQWTDLFKNSVMDYLYLNPFGIITDIFSLKLGGAVSSNHAAIWREIIIEFDEFKKKYSKDKWSPAYDYFIKNRPSDPSEVMHNISDMYKNKLSGIINMIENIHNDSLNLIESIQKFEEKKSKTFFKTNIDDVINNYTKVIIKTFSLAKELETFDLYLEFLTEMNTEIDDTLKINFALLAIENKGVFSIIRFLSDPYVKKHILDKD</sequence>
<name>A0A4P2VMM1_FLUSA</name>
<protein>
    <submittedName>
        <fullName evidence="1">Uncharacterized protein</fullName>
    </submittedName>
</protein>
<dbReference type="OrthoDB" id="9831297at2"/>
<dbReference type="RefSeq" id="WP_130611565.1">
    <property type="nucleotide sequence ID" value="NZ_AP019368.1"/>
</dbReference>
<keyword evidence="2" id="KW-1185">Reference proteome</keyword>
<proteinExistence type="predicted"/>
<organism evidence="1 2">
    <name type="scientific">Fluviispira sanaruensis</name>
    <dbReference type="NCBI Taxonomy" id="2493639"/>
    <lineage>
        <taxon>Bacteria</taxon>
        <taxon>Pseudomonadati</taxon>
        <taxon>Bdellovibrionota</taxon>
        <taxon>Oligoflexia</taxon>
        <taxon>Silvanigrellales</taxon>
        <taxon>Silvanigrellaceae</taxon>
        <taxon>Fluviispira</taxon>
    </lineage>
</organism>
<gene>
    <name evidence="1" type="ORF">JCM31447_26810</name>
</gene>
<evidence type="ECO:0000313" key="2">
    <source>
        <dbReference type="Proteomes" id="UP000291236"/>
    </source>
</evidence>
<evidence type="ECO:0000313" key="1">
    <source>
        <dbReference type="EMBL" id="BBH54221.1"/>
    </source>
</evidence>
<accession>A0A4P2VMM1</accession>
<dbReference type="Proteomes" id="UP000291236">
    <property type="component" value="Chromosome"/>
</dbReference>
<dbReference type="EMBL" id="AP019368">
    <property type="protein sequence ID" value="BBH54221.1"/>
    <property type="molecule type" value="Genomic_DNA"/>
</dbReference>
<dbReference type="KEGG" id="sbf:JCM31447_26810"/>
<dbReference type="AlphaFoldDB" id="A0A4P2VMM1"/>